<dbReference type="CDD" id="cd12087">
    <property type="entry name" value="TM_EGFR-like"/>
    <property type="match status" value="1"/>
</dbReference>
<feature type="region of interest" description="Disordered" evidence="1">
    <location>
        <begin position="285"/>
        <end position="339"/>
    </location>
</feature>
<dbReference type="Proteomes" id="UP000559256">
    <property type="component" value="Unassembled WGS sequence"/>
</dbReference>
<evidence type="ECO:0000256" key="1">
    <source>
        <dbReference type="SAM" id="MobiDB-lite"/>
    </source>
</evidence>
<keyword evidence="3" id="KW-1185">Reference proteome</keyword>
<gene>
    <name evidence="2" type="ORF">D9758_010891</name>
</gene>
<feature type="compositionally biased region" description="Polar residues" evidence="1">
    <location>
        <begin position="395"/>
        <end position="420"/>
    </location>
</feature>
<dbReference type="OrthoDB" id="3359616at2759"/>
<evidence type="ECO:0000313" key="3">
    <source>
        <dbReference type="Proteomes" id="UP000559256"/>
    </source>
</evidence>
<dbReference type="AlphaFoldDB" id="A0A8H5CVX4"/>
<accession>A0A8H5CVX4</accession>
<evidence type="ECO:0000313" key="2">
    <source>
        <dbReference type="EMBL" id="KAF5348339.1"/>
    </source>
</evidence>
<protein>
    <submittedName>
        <fullName evidence="2">Uncharacterized protein</fullName>
    </submittedName>
</protein>
<feature type="compositionally biased region" description="Low complexity" evidence="1">
    <location>
        <begin position="290"/>
        <end position="339"/>
    </location>
</feature>
<sequence length="507" mass="55042">MSTGLRNQSFGDGSSSLKYSGLWQRGTWGESGTVQITIEPFATASFTFPVPANAFYYYGMKRPDGAKYVVYIDGPIPCDPRSPNALPIDAFDPSANVFSNDPPVLIFSYEFKDFAVHDITLMNLEDPRGLLMIRLWNWTGLKSKYRHQRPLLSHLSCLSFLKPLQKHRRRPIHPLSLLLPPLLLQHPPLPHLRLLVATVLSIHPLSPPSPSTASATISDRSPPLGAIQVGGAVLIFSHEFKDFAVHDITLMNLEDPRGPFNDSAVELDRFEIQVQTTATASEPSSLSFVSEISPETSTSSHPPTFAFSTTTSFSPASSPSASANITSAPSPSTASATISDRSPPLGAIVGGAVGDLAFLILSTLGVYFLCHFDLEPFISPIGVPVASPVERGPQRANSKETTAISAVSNPQTNTDDLPPSSQLQLQVAPIEVLPQPLESNHPRIRREIDGGPFVYEESERRTVVLPPEYDRVFGNASDDNENGGEVEKIGVLEETSRAAPALLYKDP</sequence>
<name>A0A8H5CVX4_9AGAR</name>
<dbReference type="EMBL" id="JAACJM010000086">
    <property type="protein sequence ID" value="KAF5348339.1"/>
    <property type="molecule type" value="Genomic_DNA"/>
</dbReference>
<proteinExistence type="predicted"/>
<feature type="region of interest" description="Disordered" evidence="1">
    <location>
        <begin position="390"/>
        <end position="420"/>
    </location>
</feature>
<comment type="caution">
    <text evidence="2">The sequence shown here is derived from an EMBL/GenBank/DDBJ whole genome shotgun (WGS) entry which is preliminary data.</text>
</comment>
<organism evidence="2 3">
    <name type="scientific">Tetrapyrgos nigripes</name>
    <dbReference type="NCBI Taxonomy" id="182062"/>
    <lineage>
        <taxon>Eukaryota</taxon>
        <taxon>Fungi</taxon>
        <taxon>Dikarya</taxon>
        <taxon>Basidiomycota</taxon>
        <taxon>Agaricomycotina</taxon>
        <taxon>Agaricomycetes</taxon>
        <taxon>Agaricomycetidae</taxon>
        <taxon>Agaricales</taxon>
        <taxon>Marasmiineae</taxon>
        <taxon>Marasmiaceae</taxon>
        <taxon>Tetrapyrgos</taxon>
    </lineage>
</organism>
<reference evidence="2 3" key="1">
    <citation type="journal article" date="2020" name="ISME J.">
        <title>Uncovering the hidden diversity of litter-decomposition mechanisms in mushroom-forming fungi.</title>
        <authorList>
            <person name="Floudas D."/>
            <person name="Bentzer J."/>
            <person name="Ahren D."/>
            <person name="Johansson T."/>
            <person name="Persson P."/>
            <person name="Tunlid A."/>
        </authorList>
    </citation>
    <scope>NUCLEOTIDE SEQUENCE [LARGE SCALE GENOMIC DNA]</scope>
    <source>
        <strain evidence="2 3">CBS 291.85</strain>
    </source>
</reference>